<feature type="domain" description="DUF8173" evidence="3">
    <location>
        <begin position="203"/>
        <end position="343"/>
    </location>
</feature>
<dbReference type="Pfam" id="PF26514">
    <property type="entry name" value="DUF8173"/>
    <property type="match status" value="1"/>
</dbReference>
<evidence type="ECO:0000256" key="1">
    <source>
        <dbReference type="SAM" id="Phobius"/>
    </source>
</evidence>
<proteinExistence type="predicted"/>
<reference evidence="4 5" key="1">
    <citation type="submission" date="2012-05" db="EMBL/GenBank/DDBJ databases">
        <authorList>
            <person name="Weinstock G."/>
            <person name="Sodergren E."/>
            <person name="Lobos E.A."/>
            <person name="Fulton L."/>
            <person name="Fulton R."/>
            <person name="Courtney L."/>
            <person name="Fronick C."/>
            <person name="O'Laughlin M."/>
            <person name="Godfrey J."/>
            <person name="Wilson R.M."/>
            <person name="Miner T."/>
            <person name="Farmer C."/>
            <person name="Delehaunty K."/>
            <person name="Cordes M."/>
            <person name="Minx P."/>
            <person name="Tomlinson C."/>
            <person name="Chen J."/>
            <person name="Wollam A."/>
            <person name="Pepin K.H."/>
            <person name="Bhonagiri V."/>
            <person name="Zhang X."/>
            <person name="Suruliraj S."/>
            <person name="Warren W."/>
            <person name="Mitreva M."/>
            <person name="Mardis E.R."/>
            <person name="Wilson R.K."/>
        </authorList>
    </citation>
    <scope>NUCLEOTIDE SEQUENCE [LARGE SCALE GENOMIC DNA]</scope>
    <source>
        <strain evidence="4 5">DSM 1785</strain>
    </source>
</reference>
<dbReference type="EMBL" id="AMEZ01000059">
    <property type="protein sequence ID" value="EKY26183.1"/>
    <property type="molecule type" value="Genomic_DNA"/>
</dbReference>
<keyword evidence="1" id="KW-0812">Transmembrane</keyword>
<feature type="transmembrane region" description="Helical" evidence="1">
    <location>
        <begin position="209"/>
        <end position="230"/>
    </location>
</feature>
<evidence type="ECO:0000259" key="3">
    <source>
        <dbReference type="Pfam" id="PF26514"/>
    </source>
</evidence>
<dbReference type="eggNOG" id="COG1664">
    <property type="taxonomic scope" value="Bacteria"/>
</dbReference>
<feature type="signal peptide" evidence="2">
    <location>
        <begin position="1"/>
        <end position="18"/>
    </location>
</feature>
<accession>L1QDX1</accession>
<dbReference type="Proteomes" id="UP000010420">
    <property type="component" value="Unassembled WGS sequence"/>
</dbReference>
<dbReference type="AlphaFoldDB" id="L1QDX1"/>
<dbReference type="InterPro" id="IPR058486">
    <property type="entry name" value="DUF8173"/>
</dbReference>
<dbReference type="STRING" id="545697.HMPREF0216_02222"/>
<keyword evidence="2" id="KW-0732">Signal</keyword>
<evidence type="ECO:0000313" key="5">
    <source>
        <dbReference type="Proteomes" id="UP000010420"/>
    </source>
</evidence>
<evidence type="ECO:0000313" key="4">
    <source>
        <dbReference type="EMBL" id="EKY26183.1"/>
    </source>
</evidence>
<keyword evidence="1" id="KW-1133">Transmembrane helix</keyword>
<dbReference type="HOGENOM" id="CLU_782337_0_0_9"/>
<feature type="chain" id="PRO_5003957180" description="DUF8173 domain-containing protein" evidence="2">
    <location>
        <begin position="19"/>
        <end position="354"/>
    </location>
</feature>
<evidence type="ECO:0000256" key="2">
    <source>
        <dbReference type="SAM" id="SignalP"/>
    </source>
</evidence>
<name>L1QDX1_9CLOT</name>
<organism evidence="4 5">
    <name type="scientific">Clostridium celatum DSM 1785</name>
    <dbReference type="NCBI Taxonomy" id="545697"/>
    <lineage>
        <taxon>Bacteria</taxon>
        <taxon>Bacillati</taxon>
        <taxon>Bacillota</taxon>
        <taxon>Clostridia</taxon>
        <taxon>Eubacteriales</taxon>
        <taxon>Clostridiaceae</taxon>
        <taxon>Clostridium</taxon>
    </lineage>
</organism>
<feature type="transmembrane region" description="Helical" evidence="1">
    <location>
        <begin position="242"/>
        <end position="267"/>
    </location>
</feature>
<feature type="transmembrane region" description="Helical" evidence="1">
    <location>
        <begin position="327"/>
        <end position="345"/>
    </location>
</feature>
<dbReference type="PATRIC" id="fig|545697.3.peg.2184"/>
<gene>
    <name evidence="4" type="ORF">HMPREF0216_02222</name>
</gene>
<sequence>MGVLILTFVSCFSIKAFAESTNSAKNLFVADGEVDKRLDIEGDAYIAGNGIKLSGNVAGDVIVAGNTLDIYVENVGGSVRLAGSTVNIGGNINRNITAIGATINIKEGTSANGVYVSAGEVEFLGEAEDVFISADKVNLNGIIYGNVNIECNELIIGENTKVDGEIKVKASTEPTILGEFDSDKIEFTLSKEYENKSDTYNRAFFIEKILSLITALILSLLLVLMCKRYLFKAKEYTIDRPWLPFLIGFATLIILPILALLVCITIIGIPIAFIALIIYGVLIYLAPVVSGIVLGEIIFKNMNLYLSALIGTIFIKVIMFIPYVGGVVLFACVLLSLGVFIQNLISSITSKEIM</sequence>
<feature type="transmembrane region" description="Helical" evidence="1">
    <location>
        <begin position="273"/>
        <end position="295"/>
    </location>
</feature>
<keyword evidence="1" id="KW-0472">Membrane</keyword>
<keyword evidence="5" id="KW-1185">Reference proteome</keyword>
<feature type="transmembrane region" description="Helical" evidence="1">
    <location>
        <begin position="302"/>
        <end position="321"/>
    </location>
</feature>
<protein>
    <recommendedName>
        <fullName evidence="3">DUF8173 domain-containing protein</fullName>
    </recommendedName>
</protein>
<comment type="caution">
    <text evidence="4">The sequence shown here is derived from an EMBL/GenBank/DDBJ whole genome shotgun (WGS) entry which is preliminary data.</text>
</comment>